<reference evidence="4" key="1">
    <citation type="journal article" date="2019" name="Int. J. Syst. Evol. Microbiol.">
        <title>The Global Catalogue of Microorganisms (GCM) 10K type strain sequencing project: providing services to taxonomists for standard genome sequencing and annotation.</title>
        <authorList>
            <consortium name="The Broad Institute Genomics Platform"/>
            <consortium name="The Broad Institute Genome Sequencing Center for Infectious Disease"/>
            <person name="Wu L."/>
            <person name="Ma J."/>
        </authorList>
    </citation>
    <scope>NUCLEOTIDE SEQUENCE [LARGE SCALE GENOMIC DNA]</scope>
    <source>
        <strain evidence="4">CCUG 51308</strain>
    </source>
</reference>
<feature type="modified residue" description="4-aspartylphosphate" evidence="1">
    <location>
        <position position="58"/>
    </location>
</feature>
<keyword evidence="1" id="KW-0597">Phosphoprotein</keyword>
<sequence length="168" mass="19063">MNLLGNVKVLILDDHKNMRRLWRSILMGFGIRSVYEAKDAYEALQVLSSNQIDIVIVDYHLDGMTGAEFVGMLRRGGDSPAPHVPVIACSGDTRPSILRKWIDSGADEILAKPVSAEQAWQKMCMLVNRRRSFVRIGKYSGPDRRRRASPFMGEEERRVFIPDDCLLD</sequence>
<evidence type="ECO:0000259" key="2">
    <source>
        <dbReference type="PROSITE" id="PS50110"/>
    </source>
</evidence>
<dbReference type="PANTHER" id="PTHR43228:SF1">
    <property type="entry name" value="TWO-COMPONENT RESPONSE REGULATOR ARR22"/>
    <property type="match status" value="1"/>
</dbReference>
<feature type="domain" description="Response regulatory" evidence="2">
    <location>
        <begin position="8"/>
        <end position="127"/>
    </location>
</feature>
<dbReference type="InterPro" id="IPR011006">
    <property type="entry name" value="CheY-like_superfamily"/>
</dbReference>
<dbReference type="EMBL" id="JBHTBR010000004">
    <property type="protein sequence ID" value="MFC7291438.1"/>
    <property type="molecule type" value="Genomic_DNA"/>
</dbReference>
<dbReference type="CDD" id="cd00156">
    <property type="entry name" value="REC"/>
    <property type="match status" value="1"/>
</dbReference>
<gene>
    <name evidence="3" type="ORF">ACFQS8_07415</name>
</gene>
<evidence type="ECO:0000313" key="4">
    <source>
        <dbReference type="Proteomes" id="UP001596492"/>
    </source>
</evidence>
<dbReference type="Gene3D" id="3.40.50.2300">
    <property type="match status" value="1"/>
</dbReference>
<dbReference type="InterPro" id="IPR001789">
    <property type="entry name" value="Sig_transdc_resp-reg_receiver"/>
</dbReference>
<proteinExistence type="predicted"/>
<dbReference type="Pfam" id="PF00072">
    <property type="entry name" value="Response_reg"/>
    <property type="match status" value="1"/>
</dbReference>
<dbReference type="InterPro" id="IPR052048">
    <property type="entry name" value="ST_Response_Regulator"/>
</dbReference>
<protein>
    <submittedName>
        <fullName evidence="3">Response regulator</fullName>
    </submittedName>
</protein>
<comment type="caution">
    <text evidence="3">The sequence shown here is derived from an EMBL/GenBank/DDBJ whole genome shotgun (WGS) entry which is preliminary data.</text>
</comment>
<accession>A0ABW2IK72</accession>
<organism evidence="3 4">
    <name type="scientific">Hirschia litorea</name>
    <dbReference type="NCBI Taxonomy" id="1199156"/>
    <lineage>
        <taxon>Bacteria</taxon>
        <taxon>Pseudomonadati</taxon>
        <taxon>Pseudomonadota</taxon>
        <taxon>Alphaproteobacteria</taxon>
        <taxon>Hyphomonadales</taxon>
        <taxon>Hyphomonadaceae</taxon>
        <taxon>Hirschia</taxon>
    </lineage>
</organism>
<name>A0ABW2IK72_9PROT</name>
<keyword evidence="4" id="KW-1185">Reference proteome</keyword>
<dbReference type="RefSeq" id="WP_382166667.1">
    <property type="nucleotide sequence ID" value="NZ_JBHTBR010000004.1"/>
</dbReference>
<dbReference type="SMART" id="SM00448">
    <property type="entry name" value="REC"/>
    <property type="match status" value="1"/>
</dbReference>
<dbReference type="PANTHER" id="PTHR43228">
    <property type="entry name" value="TWO-COMPONENT RESPONSE REGULATOR"/>
    <property type="match status" value="1"/>
</dbReference>
<dbReference type="SUPFAM" id="SSF52172">
    <property type="entry name" value="CheY-like"/>
    <property type="match status" value="1"/>
</dbReference>
<dbReference type="PROSITE" id="PS50110">
    <property type="entry name" value="RESPONSE_REGULATORY"/>
    <property type="match status" value="1"/>
</dbReference>
<dbReference type="Proteomes" id="UP001596492">
    <property type="component" value="Unassembled WGS sequence"/>
</dbReference>
<evidence type="ECO:0000256" key="1">
    <source>
        <dbReference type="PROSITE-ProRule" id="PRU00169"/>
    </source>
</evidence>
<evidence type="ECO:0000313" key="3">
    <source>
        <dbReference type="EMBL" id="MFC7291438.1"/>
    </source>
</evidence>